<dbReference type="Pfam" id="PF00106">
    <property type="entry name" value="adh_short"/>
    <property type="match status" value="1"/>
</dbReference>
<evidence type="ECO:0000256" key="4">
    <source>
        <dbReference type="RuleBase" id="RU000363"/>
    </source>
</evidence>
<evidence type="ECO:0000256" key="1">
    <source>
        <dbReference type="ARBA" id="ARBA00006484"/>
    </source>
</evidence>
<evidence type="ECO:0000256" key="3">
    <source>
        <dbReference type="ARBA" id="ARBA00023002"/>
    </source>
</evidence>
<dbReference type="PROSITE" id="PS00061">
    <property type="entry name" value="ADH_SHORT"/>
    <property type="match status" value="1"/>
</dbReference>
<dbReference type="InterPro" id="IPR036291">
    <property type="entry name" value="NAD(P)-bd_dom_sf"/>
</dbReference>
<keyword evidence="8" id="KW-1185">Reference proteome</keyword>
<comment type="caution">
    <text evidence="7">The sequence shown here is derived from an EMBL/GenBank/DDBJ whole genome shotgun (WGS) entry which is preliminary data.</text>
</comment>
<dbReference type="PRINTS" id="PR00080">
    <property type="entry name" value="SDRFAMILY"/>
</dbReference>
<protein>
    <submittedName>
        <fullName evidence="7">SDR family NAD(P)-dependent oxidoreductase</fullName>
    </submittedName>
</protein>
<dbReference type="PRINTS" id="PR00081">
    <property type="entry name" value="GDHRDH"/>
</dbReference>
<dbReference type="EMBL" id="JBHSON010000022">
    <property type="protein sequence ID" value="MFC5747466.1"/>
    <property type="molecule type" value="Genomic_DNA"/>
</dbReference>
<comment type="similarity">
    <text evidence="1 4">Belongs to the short-chain dehydrogenases/reductases (SDR) family.</text>
</comment>
<name>A0ABW0ZW56_9ACTN</name>
<dbReference type="RefSeq" id="WP_378283084.1">
    <property type="nucleotide sequence ID" value="NZ_JBHSON010000022.1"/>
</dbReference>
<organism evidence="7 8">
    <name type="scientific">Actinomadura rugatobispora</name>
    <dbReference type="NCBI Taxonomy" id="1994"/>
    <lineage>
        <taxon>Bacteria</taxon>
        <taxon>Bacillati</taxon>
        <taxon>Actinomycetota</taxon>
        <taxon>Actinomycetes</taxon>
        <taxon>Streptosporangiales</taxon>
        <taxon>Thermomonosporaceae</taxon>
        <taxon>Actinomadura</taxon>
    </lineage>
</organism>
<feature type="domain" description="Ketoreductase" evidence="6">
    <location>
        <begin position="12"/>
        <end position="192"/>
    </location>
</feature>
<keyword evidence="2" id="KW-0521">NADP</keyword>
<evidence type="ECO:0000313" key="7">
    <source>
        <dbReference type="EMBL" id="MFC5747466.1"/>
    </source>
</evidence>
<keyword evidence="3" id="KW-0560">Oxidoreductase</keyword>
<dbReference type="SMART" id="SM00822">
    <property type="entry name" value="PKS_KR"/>
    <property type="match status" value="1"/>
</dbReference>
<reference evidence="8" key="1">
    <citation type="journal article" date="2019" name="Int. J. Syst. Evol. Microbiol.">
        <title>The Global Catalogue of Microorganisms (GCM) 10K type strain sequencing project: providing services to taxonomists for standard genome sequencing and annotation.</title>
        <authorList>
            <consortium name="The Broad Institute Genomics Platform"/>
            <consortium name="The Broad Institute Genome Sequencing Center for Infectious Disease"/>
            <person name="Wu L."/>
            <person name="Ma J."/>
        </authorList>
    </citation>
    <scope>NUCLEOTIDE SEQUENCE [LARGE SCALE GENOMIC DNA]</scope>
    <source>
        <strain evidence="8">KCTC 42087</strain>
    </source>
</reference>
<dbReference type="PANTHER" id="PTHR43391:SF14">
    <property type="entry name" value="DEHYDROGENASE_REDUCTASE SDR FAMILY PROTEIN 7-LIKE"/>
    <property type="match status" value="1"/>
</dbReference>
<evidence type="ECO:0000313" key="8">
    <source>
        <dbReference type="Proteomes" id="UP001596074"/>
    </source>
</evidence>
<evidence type="ECO:0000256" key="5">
    <source>
        <dbReference type="SAM" id="MobiDB-lite"/>
    </source>
</evidence>
<dbReference type="Gene3D" id="3.40.50.720">
    <property type="entry name" value="NAD(P)-binding Rossmann-like Domain"/>
    <property type="match status" value="1"/>
</dbReference>
<evidence type="ECO:0000259" key="6">
    <source>
        <dbReference type="SMART" id="SM00822"/>
    </source>
</evidence>
<dbReference type="InterPro" id="IPR002347">
    <property type="entry name" value="SDR_fam"/>
</dbReference>
<gene>
    <name evidence="7" type="ORF">ACFPZN_17690</name>
</gene>
<dbReference type="SUPFAM" id="SSF51735">
    <property type="entry name" value="NAD(P)-binding Rossmann-fold domains"/>
    <property type="match status" value="1"/>
</dbReference>
<proteinExistence type="inferred from homology"/>
<sequence length="313" mass="32531">MTSSRQDASRRGATLITGCGSGIGAATAVTLAAAGHRVVASVHSFHRMSELAERSAEAGVELDVRELDVTDAAATAACVADVAAAYGSLRAVVSNAGVNRFDTFERETPEDYRRLFEVNVFGPVALIRQAMPFLRASGGRVVAVGSIGGVVGLPFQHAYSGSKFALEGVLESLAPVARRLGVAVSVVEPGPTATGLGGIGDRERLDAESGPYREALRQYTANAARVLPGLPSRQPADAVAAVIRDVLAARDPDFRYATSPAGAAFLARKLPDVSGRATADLIESWLEAPAEPRGTQFSRNANPPNRPGSGPIT</sequence>
<feature type="region of interest" description="Disordered" evidence="5">
    <location>
        <begin position="288"/>
        <end position="313"/>
    </location>
</feature>
<accession>A0ABW0ZW56</accession>
<dbReference type="PANTHER" id="PTHR43391">
    <property type="entry name" value="RETINOL DEHYDROGENASE-RELATED"/>
    <property type="match status" value="1"/>
</dbReference>
<dbReference type="InterPro" id="IPR057326">
    <property type="entry name" value="KR_dom"/>
</dbReference>
<dbReference type="Proteomes" id="UP001596074">
    <property type="component" value="Unassembled WGS sequence"/>
</dbReference>
<dbReference type="InterPro" id="IPR020904">
    <property type="entry name" value="Sc_DH/Rdtase_CS"/>
</dbReference>
<evidence type="ECO:0000256" key="2">
    <source>
        <dbReference type="ARBA" id="ARBA00022857"/>
    </source>
</evidence>